<dbReference type="PANTHER" id="PTHR22901:SF0">
    <property type="entry name" value="SIALATE O-ACETYLESTERASE"/>
    <property type="match status" value="1"/>
</dbReference>
<dbReference type="RefSeq" id="WP_189418630.1">
    <property type="nucleotide sequence ID" value="NZ_BMYZ01000002.1"/>
</dbReference>
<dbReference type="Proteomes" id="UP000619761">
    <property type="component" value="Unassembled WGS sequence"/>
</dbReference>
<dbReference type="InterPro" id="IPR036514">
    <property type="entry name" value="SGNH_hydro_sf"/>
</dbReference>
<evidence type="ECO:0000256" key="1">
    <source>
        <dbReference type="ARBA" id="ARBA00022801"/>
    </source>
</evidence>
<keyword evidence="4" id="KW-1185">Reference proteome</keyword>
<accession>A0ABQ3B404</accession>
<dbReference type="InterPro" id="IPR005181">
    <property type="entry name" value="SASA"/>
</dbReference>
<evidence type="ECO:0000313" key="3">
    <source>
        <dbReference type="EMBL" id="GGY77339.1"/>
    </source>
</evidence>
<evidence type="ECO:0000313" key="4">
    <source>
        <dbReference type="Proteomes" id="UP000619761"/>
    </source>
</evidence>
<comment type="caution">
    <text evidence="3">The sequence shown here is derived from an EMBL/GenBank/DDBJ whole genome shotgun (WGS) entry which is preliminary data.</text>
</comment>
<name>A0ABQ3B404_9GAMM</name>
<dbReference type="InterPro" id="IPR039329">
    <property type="entry name" value="SIAE"/>
</dbReference>
<dbReference type="Pfam" id="PF03629">
    <property type="entry name" value="SASA"/>
    <property type="match status" value="1"/>
</dbReference>
<dbReference type="SUPFAM" id="SSF52266">
    <property type="entry name" value="SGNH hydrolase"/>
    <property type="match status" value="1"/>
</dbReference>
<proteinExistence type="predicted"/>
<gene>
    <name evidence="3" type="ORF">GCM10011613_22340</name>
</gene>
<sequence length="640" mass="70720">MKILLRFVCIYLTVVAFGAAADVKLPRLVSDGMVLQRDKPVHIWGWADEGEEVTVTLGKQTLSTKAQAGRWQLTFKPLAAGGPYVLDIQGKNHLQVKDVLFGDVWIASGQSNMELPLRRVKYQYLNLIESTHLPRVREFNVPVIYNFKGPVDDYPQGEWKAAEPANLSGFSAVGFFFSRALHEKLKAPIGLITIPVGGSPAEAWVSEAGLAKYPHYLAQLQPFKSDEFVAKTIATDKAASAGWYADLAAKDEGLKGNWSNENLDTKDWKNFTVPGYLKEQGSDFIQGAVWFRKSFNLTAEQASKAATLWMGVIVDGDQVFLNGKEIGQTGYKYPPRIYSVPSGLLKAGKNTISIRVTSYTANAGFVKEKRYELDLGSEAIPLAGDWQYKIAARTGDMPKTTTLQYQPASLFNAKLAPTLGLAIKGVIWYQGESNTTRAKEYETLMPDLISDWRGQFKQGDFPFIFVQLANFMDAYPEPRESDWAATREAQRKTLSVKNTAMVVASDVGEWNDIHPLNKQAVGERLALAAQRIAYGNKKIVTSPNAINIKRDKKSLIVGFDKAGGDLEITKDGVLHHIAIAGADKKYVWAKAKLQGNKLVVWSDDVAEPVSVRYAWADNPEGANLYNKAGLPASPFELSLQ</sequence>
<feature type="domain" description="Sialate O-acetylesterase" evidence="2">
    <location>
        <begin position="419"/>
        <end position="528"/>
    </location>
</feature>
<organism evidence="3 4">
    <name type="scientific">Cellvibrio zantedeschiae</name>
    <dbReference type="NCBI Taxonomy" id="1237077"/>
    <lineage>
        <taxon>Bacteria</taxon>
        <taxon>Pseudomonadati</taxon>
        <taxon>Pseudomonadota</taxon>
        <taxon>Gammaproteobacteria</taxon>
        <taxon>Cellvibrionales</taxon>
        <taxon>Cellvibrionaceae</taxon>
        <taxon>Cellvibrio</taxon>
    </lineage>
</organism>
<evidence type="ECO:0000259" key="2">
    <source>
        <dbReference type="Pfam" id="PF03629"/>
    </source>
</evidence>
<keyword evidence="1" id="KW-0378">Hydrolase</keyword>
<dbReference type="Gene3D" id="3.40.50.1110">
    <property type="entry name" value="SGNH hydrolase"/>
    <property type="match status" value="2"/>
</dbReference>
<reference evidence="4" key="1">
    <citation type="journal article" date="2019" name="Int. J. Syst. Evol. Microbiol.">
        <title>The Global Catalogue of Microorganisms (GCM) 10K type strain sequencing project: providing services to taxonomists for standard genome sequencing and annotation.</title>
        <authorList>
            <consortium name="The Broad Institute Genomics Platform"/>
            <consortium name="The Broad Institute Genome Sequencing Center for Infectious Disease"/>
            <person name="Wu L."/>
            <person name="Ma J."/>
        </authorList>
    </citation>
    <scope>NUCLEOTIDE SEQUENCE [LARGE SCALE GENOMIC DNA]</scope>
    <source>
        <strain evidence="4">KCTC 32239</strain>
    </source>
</reference>
<dbReference type="InterPro" id="IPR008979">
    <property type="entry name" value="Galactose-bd-like_sf"/>
</dbReference>
<dbReference type="SUPFAM" id="SSF49785">
    <property type="entry name" value="Galactose-binding domain-like"/>
    <property type="match status" value="1"/>
</dbReference>
<dbReference type="PANTHER" id="PTHR22901">
    <property type="entry name" value="SIALATE O-ACETYLESTERASE"/>
    <property type="match status" value="1"/>
</dbReference>
<protein>
    <submittedName>
        <fullName evidence="3">9-O-acetylesterase</fullName>
    </submittedName>
</protein>
<dbReference type="EMBL" id="BMYZ01000002">
    <property type="protein sequence ID" value="GGY77339.1"/>
    <property type="molecule type" value="Genomic_DNA"/>
</dbReference>